<reference evidence="1 2" key="1">
    <citation type="submission" date="2013-11" db="EMBL/GenBank/DDBJ databases">
        <title>Draft genome of the bovine lungworm Dictyocaulus viviparus.</title>
        <authorList>
            <person name="Mitreva M."/>
        </authorList>
    </citation>
    <scope>NUCLEOTIDE SEQUENCE [LARGE SCALE GENOMIC DNA]</scope>
    <source>
        <strain evidence="1 2">HannoverDv2000</strain>
    </source>
</reference>
<sequence length="79" mass="8817">MDRLNGHWMRLTSKACVASFQRIRDHGITLSGICTYGVTSIIVAPQKIEFRIVGSSRCREFTLFNQTIGAVLSYKGGDH</sequence>
<evidence type="ECO:0000313" key="1">
    <source>
        <dbReference type="EMBL" id="KJH49992.1"/>
    </source>
</evidence>
<dbReference type="EMBL" id="KN716218">
    <property type="protein sequence ID" value="KJH49992.1"/>
    <property type="molecule type" value="Genomic_DNA"/>
</dbReference>
<evidence type="ECO:0000313" key="2">
    <source>
        <dbReference type="Proteomes" id="UP000053766"/>
    </source>
</evidence>
<reference evidence="2" key="2">
    <citation type="journal article" date="2016" name="Sci. Rep.">
        <title>Dictyocaulus viviparus genome, variome and transcriptome elucidate lungworm biology and support future intervention.</title>
        <authorList>
            <person name="McNulty S.N."/>
            <person name="Strube C."/>
            <person name="Rosa B.A."/>
            <person name="Martin J.C."/>
            <person name="Tyagi R."/>
            <person name="Choi Y.J."/>
            <person name="Wang Q."/>
            <person name="Hallsworth Pepin K."/>
            <person name="Zhang X."/>
            <person name="Ozersky P."/>
            <person name="Wilson R.K."/>
            <person name="Sternberg P.W."/>
            <person name="Gasser R.B."/>
            <person name="Mitreva M."/>
        </authorList>
    </citation>
    <scope>NUCLEOTIDE SEQUENCE [LARGE SCALE GENOMIC DNA]</scope>
    <source>
        <strain evidence="2">HannoverDv2000</strain>
    </source>
</reference>
<name>A0A0D8Y1F6_DICVI</name>
<dbReference type="Proteomes" id="UP000053766">
    <property type="component" value="Unassembled WGS sequence"/>
</dbReference>
<protein>
    <submittedName>
        <fullName evidence="1">Uncharacterized protein</fullName>
    </submittedName>
</protein>
<organism evidence="1 2">
    <name type="scientific">Dictyocaulus viviparus</name>
    <name type="common">Bovine lungworm</name>
    <dbReference type="NCBI Taxonomy" id="29172"/>
    <lineage>
        <taxon>Eukaryota</taxon>
        <taxon>Metazoa</taxon>
        <taxon>Ecdysozoa</taxon>
        <taxon>Nematoda</taxon>
        <taxon>Chromadorea</taxon>
        <taxon>Rhabditida</taxon>
        <taxon>Rhabditina</taxon>
        <taxon>Rhabditomorpha</taxon>
        <taxon>Strongyloidea</taxon>
        <taxon>Metastrongylidae</taxon>
        <taxon>Dictyocaulus</taxon>
    </lineage>
</organism>
<dbReference type="AlphaFoldDB" id="A0A0D8Y1F6"/>
<proteinExistence type="predicted"/>
<keyword evidence="2" id="KW-1185">Reference proteome</keyword>
<gene>
    <name evidence="1" type="ORF">DICVIV_03865</name>
</gene>
<accession>A0A0D8Y1F6</accession>